<dbReference type="AlphaFoldDB" id="A0AAJ4E2U2"/>
<feature type="transmembrane region" description="Helical" evidence="1">
    <location>
        <begin position="102"/>
        <end position="120"/>
    </location>
</feature>
<evidence type="ECO:0000313" key="3">
    <source>
        <dbReference type="Proteomes" id="UP000464688"/>
    </source>
</evidence>
<keyword evidence="1" id="KW-0472">Membrane</keyword>
<sequence>MKQLTHSKSFLQHVREGLLVRRQEVAAFMAIALTFMILHKIMGVAAFPWDAGYYWNLSKVEHLFNFPHTIRGYFYPALLAPARYLSDTFTVLGYSPFRITSSLVYAYFFAILLPGFYLRVFGGQVSFLRRMIIPMLVAILFPGVIAYPLSDLPALAMMVGSSFCMLSSAATTSRLKRFTLLVLSGFLAYGAYNTRTIYLFPAALLALGAVFIIYDKHSVPTKISVLLIFLSGALIAAIPQTAINLKHHEILSPLVITSPAALVKTSPTQSLFVSQLLWGITLQRYETSVDTASPGPAVFYMDSAGERFFADKNIGSEPFELSTYFKLLLQNPLDFLGIYGRHIINGLDLRDDEVYTIGQPRDRNTLALFNFLIIFSGLLIISISIAAQRAKTGERMKTAFWALTCLLPTIAIIPSAVETRFFLALHLAFYCAIAFTSDLGSVKNLLRQHGVLIGAALGVSAILFFSVTTTTMTDPKYVYSDLYRGNW</sequence>
<feature type="transmembrane region" description="Helical" evidence="1">
    <location>
        <begin position="25"/>
        <end position="49"/>
    </location>
</feature>
<name>A0AAJ4E2U2_PSESX</name>
<feature type="transmembrane region" description="Helical" evidence="1">
    <location>
        <begin position="423"/>
        <end position="442"/>
    </location>
</feature>
<keyword evidence="1" id="KW-0812">Transmembrane</keyword>
<feature type="transmembrane region" description="Helical" evidence="1">
    <location>
        <begin position="198"/>
        <end position="214"/>
    </location>
</feature>
<proteinExistence type="predicted"/>
<evidence type="ECO:0000256" key="1">
    <source>
        <dbReference type="SAM" id="Phobius"/>
    </source>
</evidence>
<protein>
    <submittedName>
        <fullName evidence="2">Uncharacterized protein</fullName>
    </submittedName>
</protein>
<feature type="transmembrane region" description="Helical" evidence="1">
    <location>
        <begin position="449"/>
        <end position="467"/>
    </location>
</feature>
<keyword evidence="1" id="KW-1133">Transmembrane helix</keyword>
<dbReference type="Proteomes" id="UP000464688">
    <property type="component" value="Chromosome"/>
</dbReference>
<feature type="transmembrane region" description="Helical" evidence="1">
    <location>
        <begin position="399"/>
        <end position="417"/>
    </location>
</feature>
<reference evidence="2 3" key="1">
    <citation type="journal article" date="2014" name="Genome Announc.">
        <title>Draft Genome Sequences of a Phylogenetically Diverse Suite of Pseudomonas syringae Strains from Multiple Source Populations.</title>
        <authorList>
            <person name="Baltrus D.A."/>
            <person name="Yourstone S."/>
            <person name="Lind A."/>
            <person name="Guilbaud C."/>
            <person name="Sands D.C."/>
            <person name="Jones C.D."/>
            <person name="Morris C.E."/>
            <person name="Dangl J.L."/>
        </authorList>
    </citation>
    <scope>NUCLEOTIDE SEQUENCE [LARGE SCALE GENOMIC DNA]</scope>
    <source>
        <strain evidence="2 3">UB303</strain>
    </source>
</reference>
<accession>A0AAJ4E2U2</accession>
<evidence type="ECO:0000313" key="2">
    <source>
        <dbReference type="EMBL" id="QHF06779.1"/>
    </source>
</evidence>
<dbReference type="RefSeq" id="WP_024660554.1">
    <property type="nucleotide sequence ID" value="NZ_CP047267.1"/>
</dbReference>
<feature type="transmembrane region" description="Helical" evidence="1">
    <location>
        <begin position="366"/>
        <end position="387"/>
    </location>
</feature>
<dbReference type="EMBL" id="CP047267">
    <property type="protein sequence ID" value="QHF06779.1"/>
    <property type="molecule type" value="Genomic_DNA"/>
</dbReference>
<organism evidence="2 3">
    <name type="scientific">Pseudomonas syringae UB303</name>
    <dbReference type="NCBI Taxonomy" id="1357287"/>
    <lineage>
        <taxon>Bacteria</taxon>
        <taxon>Pseudomonadati</taxon>
        <taxon>Pseudomonadota</taxon>
        <taxon>Gammaproteobacteria</taxon>
        <taxon>Pseudomonadales</taxon>
        <taxon>Pseudomonadaceae</taxon>
        <taxon>Pseudomonas</taxon>
        <taxon>Pseudomonas syringae</taxon>
    </lineage>
</organism>
<feature type="transmembrane region" description="Helical" evidence="1">
    <location>
        <begin position="127"/>
        <end position="146"/>
    </location>
</feature>
<gene>
    <name evidence="2" type="ORF">N026_04505</name>
</gene>
<feature type="transmembrane region" description="Helical" evidence="1">
    <location>
        <begin position="223"/>
        <end position="243"/>
    </location>
</feature>